<dbReference type="AlphaFoldDB" id="A0A9J8BXU6"/>
<dbReference type="Gene3D" id="2.30.30.140">
    <property type="match status" value="1"/>
</dbReference>
<evidence type="ECO:0000256" key="8">
    <source>
        <dbReference type="SAM" id="Phobius"/>
    </source>
</evidence>
<dbReference type="CDD" id="cd05836">
    <property type="entry name" value="PWWP_GLYR1"/>
    <property type="match status" value="1"/>
</dbReference>
<dbReference type="GO" id="GO:0140673">
    <property type="term" value="P:transcription elongation-coupled chromatin remodeling"/>
    <property type="evidence" value="ECO:0007669"/>
    <property type="project" value="TreeGrafter"/>
</dbReference>
<evidence type="ECO:0000256" key="6">
    <source>
        <dbReference type="ARBA" id="ARBA00034140"/>
    </source>
</evidence>
<reference evidence="12" key="2">
    <citation type="submission" date="2025-09" db="UniProtKB">
        <authorList>
            <consortium name="Ensembl"/>
        </authorList>
    </citation>
    <scope>IDENTIFICATION</scope>
</reference>
<dbReference type="InterPro" id="IPR008927">
    <property type="entry name" value="6-PGluconate_DH-like_C_sf"/>
</dbReference>
<dbReference type="Ensembl" id="ENSCCRT00000198408.1">
    <property type="protein sequence ID" value="ENSCCRP00000157950.1"/>
    <property type="gene ID" value="ENSCCRG00000082387.1"/>
</dbReference>
<organism evidence="12 13">
    <name type="scientific">Cyprinus carpio carpio</name>
    <dbReference type="NCBI Taxonomy" id="630221"/>
    <lineage>
        <taxon>Eukaryota</taxon>
        <taxon>Metazoa</taxon>
        <taxon>Chordata</taxon>
        <taxon>Craniata</taxon>
        <taxon>Vertebrata</taxon>
        <taxon>Euteleostomi</taxon>
        <taxon>Actinopterygii</taxon>
        <taxon>Neopterygii</taxon>
        <taxon>Teleostei</taxon>
        <taxon>Ostariophysi</taxon>
        <taxon>Cypriniformes</taxon>
        <taxon>Cyprinidae</taxon>
        <taxon>Cyprininae</taxon>
        <taxon>Cyprinus</taxon>
    </lineage>
</organism>
<evidence type="ECO:0000256" key="4">
    <source>
        <dbReference type="ARBA" id="ARBA00030287"/>
    </source>
</evidence>
<evidence type="ECO:0000259" key="10">
    <source>
        <dbReference type="Pfam" id="PF03446"/>
    </source>
</evidence>
<dbReference type="InterPro" id="IPR036291">
    <property type="entry name" value="NAD(P)-bd_dom_sf"/>
</dbReference>
<dbReference type="Pfam" id="PF14833">
    <property type="entry name" value="NAD_binding_11"/>
    <property type="match status" value="1"/>
</dbReference>
<dbReference type="FunFam" id="3.40.50.720:FF:000058">
    <property type="entry name" value="Putative oxidoreductase GLYR1 homolog"/>
    <property type="match status" value="1"/>
</dbReference>
<evidence type="ECO:0000259" key="11">
    <source>
        <dbReference type="Pfam" id="PF14833"/>
    </source>
</evidence>
<keyword evidence="3" id="KW-0158">Chromosome</keyword>
<dbReference type="Pfam" id="PF03446">
    <property type="entry name" value="NAD_binding_2"/>
    <property type="match status" value="1"/>
</dbReference>
<evidence type="ECO:0000256" key="7">
    <source>
        <dbReference type="ARBA" id="ARBA00034145"/>
    </source>
</evidence>
<evidence type="ECO:0000256" key="5">
    <source>
        <dbReference type="ARBA" id="ARBA00032038"/>
    </source>
</evidence>
<dbReference type="SUPFAM" id="SSF63748">
    <property type="entry name" value="Tudor/PWWP/MBT"/>
    <property type="match status" value="1"/>
</dbReference>
<evidence type="ECO:0000313" key="12">
    <source>
        <dbReference type="Ensembl" id="ENSCCRP00000157950.1"/>
    </source>
</evidence>
<dbReference type="SUPFAM" id="SSF51735">
    <property type="entry name" value="NAD(P)-binding Rossmann-fold domains"/>
    <property type="match status" value="1"/>
</dbReference>
<dbReference type="FunFam" id="1.10.1040.10:FF:000011">
    <property type="entry name" value="putative oxidoreductase GLYR1 isoform X1"/>
    <property type="match status" value="1"/>
</dbReference>
<dbReference type="Gene3D" id="3.40.50.720">
    <property type="entry name" value="NAD(P)-binding Rossmann-like Domain"/>
    <property type="match status" value="1"/>
</dbReference>
<comment type="subcellular location">
    <subcellularLocation>
        <location evidence="1">Chromosome</location>
    </subcellularLocation>
</comment>
<dbReference type="GO" id="GO:0003677">
    <property type="term" value="F:DNA binding"/>
    <property type="evidence" value="ECO:0007669"/>
    <property type="project" value="TreeGrafter"/>
</dbReference>
<evidence type="ECO:0000259" key="9">
    <source>
        <dbReference type="Pfam" id="PF00855"/>
    </source>
</evidence>
<name>A0A9J8BXU6_CYPCA</name>
<dbReference type="GO" id="GO:0031491">
    <property type="term" value="F:nucleosome binding"/>
    <property type="evidence" value="ECO:0007669"/>
    <property type="project" value="TreeGrafter"/>
</dbReference>
<dbReference type="GeneTree" id="ENSGT00940000156435"/>
<dbReference type="InterPro" id="IPR013328">
    <property type="entry name" value="6PGD_dom2"/>
</dbReference>
<keyword evidence="8" id="KW-1133">Transmembrane helix</keyword>
<dbReference type="InterPro" id="IPR051265">
    <property type="entry name" value="HIBADH-related_NP60_sf"/>
</dbReference>
<dbReference type="Pfam" id="PF00855">
    <property type="entry name" value="PWWP"/>
    <property type="match status" value="1"/>
</dbReference>
<feature type="transmembrane region" description="Helical" evidence="8">
    <location>
        <begin position="87"/>
        <end position="110"/>
    </location>
</feature>
<dbReference type="Proteomes" id="UP001108240">
    <property type="component" value="Unplaced"/>
</dbReference>
<dbReference type="GO" id="GO:0000785">
    <property type="term" value="C:chromatin"/>
    <property type="evidence" value="ECO:0007669"/>
    <property type="project" value="TreeGrafter"/>
</dbReference>
<keyword evidence="8" id="KW-0812">Transmembrane</keyword>
<evidence type="ECO:0000256" key="1">
    <source>
        <dbReference type="ARBA" id="ARBA00004286"/>
    </source>
</evidence>
<evidence type="ECO:0000256" key="3">
    <source>
        <dbReference type="ARBA" id="ARBA00022454"/>
    </source>
</evidence>
<dbReference type="PANTHER" id="PTHR43580">
    <property type="entry name" value="OXIDOREDUCTASE GLYR1-RELATED"/>
    <property type="match status" value="1"/>
</dbReference>
<feature type="domain" description="3-hydroxyisobutyrate dehydrogenase-like NAD-binding" evidence="11">
    <location>
        <begin position="301"/>
        <end position="421"/>
    </location>
</feature>
<dbReference type="PANTHER" id="PTHR43580:SF2">
    <property type="entry name" value="CYTOKINE-LIKE NUCLEAR FACTOR N-PAC"/>
    <property type="match status" value="1"/>
</dbReference>
<feature type="domain" description="6-phosphogluconate dehydrogenase NADP-binding" evidence="10">
    <location>
        <begin position="139"/>
        <end position="298"/>
    </location>
</feature>
<dbReference type="InterPro" id="IPR006115">
    <property type="entry name" value="6PGDH_NADP-bd"/>
</dbReference>
<dbReference type="GO" id="GO:0050661">
    <property type="term" value="F:NADP binding"/>
    <property type="evidence" value="ECO:0007669"/>
    <property type="project" value="InterPro"/>
</dbReference>
<evidence type="ECO:0000256" key="2">
    <source>
        <dbReference type="ARBA" id="ARBA00007598"/>
    </source>
</evidence>
<comment type="similarity">
    <text evidence="2">Belongs to the HIBADH-related family. NP60 subfamily.</text>
</comment>
<dbReference type="GO" id="GO:0051287">
    <property type="term" value="F:NAD binding"/>
    <property type="evidence" value="ECO:0007669"/>
    <property type="project" value="InterPro"/>
</dbReference>
<evidence type="ECO:0000313" key="13">
    <source>
        <dbReference type="Proteomes" id="UP001108240"/>
    </source>
</evidence>
<accession>A0A9J8BXU6</accession>
<dbReference type="SUPFAM" id="SSF48179">
    <property type="entry name" value="6-phosphogluconate dehydrogenase C-terminal domain-like"/>
    <property type="match status" value="1"/>
</dbReference>
<protein>
    <recommendedName>
        <fullName evidence="6">Cytokine-like nuclear factor N-PAC</fullName>
    </recommendedName>
    <alternativeName>
        <fullName evidence="4">Glyoxylate reductase 1 homolog</fullName>
    </alternativeName>
    <alternativeName>
        <fullName evidence="5">Nuclear protein NP60</fullName>
    </alternativeName>
    <alternativeName>
        <fullName evidence="7">Putative oxidoreductase GLYR1</fullName>
    </alternativeName>
</protein>
<proteinExistence type="inferred from homology"/>
<dbReference type="InterPro" id="IPR029154">
    <property type="entry name" value="HIBADH-like_NADP-bd"/>
</dbReference>
<feature type="domain" description="PWWP" evidence="9">
    <location>
        <begin position="17"/>
        <end position="76"/>
    </location>
</feature>
<dbReference type="Gene3D" id="1.10.1040.10">
    <property type="entry name" value="N-(1-d-carboxylethyl)-l-norvaline Dehydrogenase, domain 2"/>
    <property type="match status" value="1"/>
</dbReference>
<reference evidence="12" key="1">
    <citation type="submission" date="2025-08" db="UniProtKB">
        <authorList>
            <consortium name="Ensembl"/>
        </authorList>
    </citation>
    <scope>IDENTIFICATION</scope>
</reference>
<keyword evidence="13" id="KW-1185">Reference proteome</keyword>
<dbReference type="InterPro" id="IPR000313">
    <property type="entry name" value="PWWP_dom"/>
</dbReference>
<dbReference type="InterPro" id="IPR035501">
    <property type="entry name" value="GLYR1_PWWP"/>
</dbReference>
<sequence>MATVHLRIGDLIVSPPKDLKKPRGKKCFFVKFFGTEDHAWIKVEQLKPYHPHKEEMIKINKGKRFQQAVDAVEEYLKKAKGKDQVRIFTDLWSCFLLGFSHCLLILIIVYCLKKDTGSTSIQAADSTAINGSITPTDKRIGFLGLGLMGSGVVSNLLKMGHVVTVWNRTAEKCDLFIQEGARLGRTPAEVVSMCDITFSCVSDPKAARDLVLGPSGVLQGIRPGKCYVEMSTVDPETITELAQVITSRGGRFLEAPVSGSQQLSNDGMLVIVAAGDRSVYEDCSSCFQAMGKTSFFIGEAGNAARMMLILNMVQGSFMATIAEGLTLAQATGQSQQTFLDILCQGQMASTFVDQKCQNILQGNFKPDYYLKHIQKDLRLAISMGDSVNHPTPMAAAANEVYKRAKALDQSDNDMSAVYRAYIH</sequence>
<keyword evidence="8" id="KW-0472">Membrane</keyword>